<dbReference type="EMBL" id="JEMT01017165">
    <property type="protein sequence ID" value="EXX68787.1"/>
    <property type="molecule type" value="Genomic_DNA"/>
</dbReference>
<gene>
    <name evidence="1" type="ORF">RirG_101960</name>
</gene>
<dbReference type="HOGENOM" id="CLU_2185377_0_0_1"/>
<accession>A0A015JH06</accession>
<evidence type="ECO:0000313" key="1">
    <source>
        <dbReference type="EMBL" id="EXX68787.1"/>
    </source>
</evidence>
<comment type="caution">
    <text evidence="1">The sequence shown here is derived from an EMBL/GenBank/DDBJ whole genome shotgun (WGS) entry which is preliminary data.</text>
</comment>
<reference evidence="1 2" key="1">
    <citation type="submission" date="2014-02" db="EMBL/GenBank/DDBJ databases">
        <title>Single nucleus genome sequencing reveals high similarity among nuclei of an endomycorrhizal fungus.</title>
        <authorList>
            <person name="Lin K."/>
            <person name="Geurts R."/>
            <person name="Zhang Z."/>
            <person name="Limpens E."/>
            <person name="Saunders D.G."/>
            <person name="Mu D."/>
            <person name="Pang E."/>
            <person name="Cao H."/>
            <person name="Cha H."/>
            <person name="Lin T."/>
            <person name="Zhou Q."/>
            <person name="Shang Y."/>
            <person name="Li Y."/>
            <person name="Ivanov S."/>
            <person name="Sharma T."/>
            <person name="Velzen R.V."/>
            <person name="Ruijter N.D."/>
            <person name="Aanen D.K."/>
            <person name="Win J."/>
            <person name="Kamoun S."/>
            <person name="Bisseling T."/>
            <person name="Huang S."/>
        </authorList>
    </citation>
    <scope>NUCLEOTIDE SEQUENCE [LARGE SCALE GENOMIC DNA]</scope>
    <source>
        <strain evidence="2">DAOM197198w</strain>
    </source>
</reference>
<name>A0A015JH06_RHIIW</name>
<dbReference type="OrthoDB" id="2307943at2759"/>
<organism evidence="1 2">
    <name type="scientific">Rhizophagus irregularis (strain DAOM 197198w)</name>
    <name type="common">Glomus intraradices</name>
    <dbReference type="NCBI Taxonomy" id="1432141"/>
    <lineage>
        <taxon>Eukaryota</taxon>
        <taxon>Fungi</taxon>
        <taxon>Fungi incertae sedis</taxon>
        <taxon>Mucoromycota</taxon>
        <taxon>Glomeromycotina</taxon>
        <taxon>Glomeromycetes</taxon>
        <taxon>Glomerales</taxon>
        <taxon>Glomeraceae</taxon>
        <taxon>Rhizophagus</taxon>
    </lineage>
</organism>
<keyword evidence="2" id="KW-1185">Reference proteome</keyword>
<dbReference type="Proteomes" id="UP000022910">
    <property type="component" value="Unassembled WGS sequence"/>
</dbReference>
<proteinExistence type="predicted"/>
<evidence type="ECO:0000313" key="2">
    <source>
        <dbReference type="Proteomes" id="UP000022910"/>
    </source>
</evidence>
<dbReference type="AlphaFoldDB" id="A0A015JH06"/>
<sequence>MSRQVTPPRPPPRLRDLTYIDYDIYEHPNIPAGHPHFGRNGAWCRRNLRRELQILGWTLDDQYSMVSRFVSNDRGLLQVRQLQTNPNLYWMPFGVRQMYIMSGIHNSLW</sequence>
<protein>
    <submittedName>
        <fullName evidence="1">Uncharacterized protein</fullName>
    </submittedName>
</protein>